<evidence type="ECO:0000313" key="10">
    <source>
        <dbReference type="Proteomes" id="UP001165366"/>
    </source>
</evidence>
<comment type="caution">
    <text evidence="9">The sequence shown here is derived from an EMBL/GenBank/DDBJ whole genome shotgun (WGS) entry which is preliminary data.</text>
</comment>
<protein>
    <recommendedName>
        <fullName evidence="4 8">Probable 2-phosphosulfolactate phosphatase</fullName>
        <ecNumber evidence="3 8">3.1.3.71</ecNumber>
    </recommendedName>
</protein>
<evidence type="ECO:0000256" key="7">
    <source>
        <dbReference type="ARBA" id="ARBA00033711"/>
    </source>
</evidence>
<reference evidence="9" key="1">
    <citation type="submission" date="2022-01" db="EMBL/GenBank/DDBJ databases">
        <authorList>
            <person name="Wang Y."/>
        </authorList>
    </citation>
    <scope>NUCLEOTIDE SEQUENCE</scope>
    <source>
        <strain evidence="9">WB101</strain>
    </source>
</reference>
<keyword evidence="10" id="KW-1185">Reference proteome</keyword>
<dbReference type="RefSeq" id="WP_237853442.1">
    <property type="nucleotide sequence ID" value="NZ_JAKLWS010000008.1"/>
</dbReference>
<dbReference type="Gene3D" id="3.90.1560.10">
    <property type="entry name" value="ComB-like"/>
    <property type="match status" value="1"/>
</dbReference>
<organism evidence="9 10">
    <name type="scientific">Rhodohalobacter sulfatireducens</name>
    <dbReference type="NCBI Taxonomy" id="2911366"/>
    <lineage>
        <taxon>Bacteria</taxon>
        <taxon>Pseudomonadati</taxon>
        <taxon>Balneolota</taxon>
        <taxon>Balneolia</taxon>
        <taxon>Balneolales</taxon>
        <taxon>Balneolaceae</taxon>
        <taxon>Rhodohalobacter</taxon>
    </lineage>
</organism>
<dbReference type="EMBL" id="JAKLWS010000008">
    <property type="protein sequence ID" value="MCG2588602.1"/>
    <property type="molecule type" value="Genomic_DNA"/>
</dbReference>
<evidence type="ECO:0000256" key="2">
    <source>
        <dbReference type="ARBA" id="ARBA00009997"/>
    </source>
</evidence>
<evidence type="ECO:0000256" key="5">
    <source>
        <dbReference type="ARBA" id="ARBA00022801"/>
    </source>
</evidence>
<name>A0ABS9KCL8_9BACT</name>
<dbReference type="HAMAP" id="MF_00490">
    <property type="entry name" value="ComB"/>
    <property type="match status" value="1"/>
</dbReference>
<dbReference type="EC" id="3.1.3.71" evidence="3 8"/>
<accession>A0ABS9KCL8</accession>
<dbReference type="Pfam" id="PF04029">
    <property type="entry name" value="2-ph_phosp"/>
    <property type="match status" value="1"/>
</dbReference>
<evidence type="ECO:0000256" key="1">
    <source>
        <dbReference type="ARBA" id="ARBA00001946"/>
    </source>
</evidence>
<dbReference type="SUPFAM" id="SSF142823">
    <property type="entry name" value="ComB-like"/>
    <property type="match status" value="1"/>
</dbReference>
<evidence type="ECO:0000256" key="3">
    <source>
        <dbReference type="ARBA" id="ARBA00012953"/>
    </source>
</evidence>
<dbReference type="InterPro" id="IPR036702">
    <property type="entry name" value="ComB-like_sf"/>
</dbReference>
<comment type="catalytic activity">
    <reaction evidence="7 8">
        <text>(2R)-O-phospho-3-sulfolactate + H2O = (2R)-3-sulfolactate + phosphate</text>
        <dbReference type="Rhea" id="RHEA:23416"/>
        <dbReference type="ChEBI" id="CHEBI:15377"/>
        <dbReference type="ChEBI" id="CHEBI:15597"/>
        <dbReference type="ChEBI" id="CHEBI:43474"/>
        <dbReference type="ChEBI" id="CHEBI:58738"/>
        <dbReference type="EC" id="3.1.3.71"/>
    </reaction>
</comment>
<comment type="cofactor">
    <cofactor evidence="1 8">
        <name>Mg(2+)</name>
        <dbReference type="ChEBI" id="CHEBI:18420"/>
    </cofactor>
</comment>
<dbReference type="InterPro" id="IPR005238">
    <property type="entry name" value="ComB-like"/>
</dbReference>
<reference evidence="9" key="2">
    <citation type="submission" date="2024-05" db="EMBL/GenBank/DDBJ databases">
        <title>Rhodohalobacter halophilus gen. nov., sp. nov., a moderately halophilic member of the family Balneolaceae.</title>
        <authorList>
            <person name="Xia J."/>
        </authorList>
    </citation>
    <scope>NUCLEOTIDE SEQUENCE</scope>
    <source>
        <strain evidence="9">WB101</strain>
    </source>
</reference>
<dbReference type="Proteomes" id="UP001165366">
    <property type="component" value="Unassembled WGS sequence"/>
</dbReference>
<comment type="similarity">
    <text evidence="2 8">Belongs to the ComB family.</text>
</comment>
<keyword evidence="5 8" id="KW-0378">Hydrolase</keyword>
<evidence type="ECO:0000313" key="9">
    <source>
        <dbReference type="EMBL" id="MCG2588602.1"/>
    </source>
</evidence>
<dbReference type="PANTHER" id="PTHR37311:SF1">
    <property type="entry name" value="2-PHOSPHOSULFOLACTATE PHOSPHATASE-RELATED"/>
    <property type="match status" value="1"/>
</dbReference>
<proteinExistence type="inferred from homology"/>
<gene>
    <name evidence="8" type="primary">comB</name>
    <name evidence="9" type="ORF">L6773_08505</name>
</gene>
<sequence>MVNIETIDVFYSLHSFQEDELRDKTVVIIDVLRASSTIVTAFMNGAKAIIPVGDMGEASKIAQNVDSDNYLLCGEKDGEKIEGYDLGNSPLEYLKEIVEGKNLIFNTTNGTKAIKKSLGSSKTYIASFLNVSAIVDELKKQENEIVLVCAGWKGRLAFEDMLLAGNIIHLLCNGSLPNGSRDGAKVAFGLYDKFGDDISTVIHQSNHATRLKDIIGTSDIDYCCQVDITDMLPRLKEGMITLTDG</sequence>
<dbReference type="PANTHER" id="PTHR37311">
    <property type="entry name" value="2-PHOSPHOSULFOLACTATE PHOSPHATASE-RELATED"/>
    <property type="match status" value="1"/>
</dbReference>
<evidence type="ECO:0000256" key="4">
    <source>
        <dbReference type="ARBA" id="ARBA00021948"/>
    </source>
</evidence>
<keyword evidence="6 8" id="KW-0460">Magnesium</keyword>
<evidence type="ECO:0000256" key="8">
    <source>
        <dbReference type="HAMAP-Rule" id="MF_00490"/>
    </source>
</evidence>
<evidence type="ECO:0000256" key="6">
    <source>
        <dbReference type="ARBA" id="ARBA00022842"/>
    </source>
</evidence>